<evidence type="ECO:0000313" key="2">
    <source>
        <dbReference type="Proteomes" id="UP000626180"/>
    </source>
</evidence>
<dbReference type="Proteomes" id="UP000626180">
    <property type="component" value="Unassembled WGS sequence"/>
</dbReference>
<comment type="caution">
    <text evidence="1">The sequence shown here is derived from an EMBL/GenBank/DDBJ whole genome shotgun (WGS) entry which is preliminary data.</text>
</comment>
<dbReference type="EMBL" id="JADMCD010000014">
    <property type="protein sequence ID" value="MBF8643188.1"/>
    <property type="molecule type" value="Genomic_DNA"/>
</dbReference>
<keyword evidence="2" id="KW-1185">Reference proteome</keyword>
<proteinExistence type="predicted"/>
<protein>
    <submittedName>
        <fullName evidence="1">Uncharacterized protein</fullName>
    </submittedName>
</protein>
<sequence length="391" mass="43259">MFISLVDSIKEPALLASCISNVHYRTYKTKQKVRESGQVVDVMLDMASLKVTEIDFKRTIMRSQTITFEITSEGLLKKNGRNEVVFQQAREFNPHAGKLEGGIHISKHSLSEREIKRFVDRVLAFAEHDLIELGAKGRPNVTSERLYVASWFQEFTSHGVVPEQARPVRLPVQDESEEAIREEPTPLVDPEQTCVLAPSRVIEALAGSPLKLRRMSLVDGKQRIAVLCDGRPFIICGQPESRMASGLAHSLASAPWFKSLAGYLGVSAQEISVGTISEGQYKTDHYHALCLDSRPLCLFDLPEETHARAGALCLDDDLGSLLLKQWNATGIRVKDMARIDALCRAAPALVNSLDRLERAVSAISLSPLITEMVDRPVQVARQTLAQALGHS</sequence>
<evidence type="ECO:0000313" key="1">
    <source>
        <dbReference type="EMBL" id="MBF8643188.1"/>
    </source>
</evidence>
<gene>
    <name evidence="1" type="ORF">IRZ65_21175</name>
</gene>
<dbReference type="RefSeq" id="WP_196122270.1">
    <property type="nucleotide sequence ID" value="NZ_JADMCD010000014.1"/>
</dbReference>
<accession>A0ABS0FS77</accession>
<name>A0ABS0FS77_PSELU</name>
<reference evidence="1 2" key="1">
    <citation type="submission" date="2020-10" db="EMBL/GenBank/DDBJ databases">
        <title>Genome sequences of Pseudomonas isolates.</title>
        <authorList>
            <person name="Wessels L."/>
            <person name="Reich F."/>
            <person name="Hammerl J."/>
        </authorList>
    </citation>
    <scope>NUCLEOTIDE SEQUENCE [LARGE SCALE GENOMIC DNA]</scope>
    <source>
        <strain evidence="1 2">20-MO00624-0</strain>
    </source>
</reference>
<organism evidence="1 2">
    <name type="scientific">Pseudomonas luteola</name>
    <dbReference type="NCBI Taxonomy" id="47886"/>
    <lineage>
        <taxon>Bacteria</taxon>
        <taxon>Pseudomonadati</taxon>
        <taxon>Pseudomonadota</taxon>
        <taxon>Gammaproteobacteria</taxon>
        <taxon>Pseudomonadales</taxon>
        <taxon>Pseudomonadaceae</taxon>
        <taxon>Pseudomonas</taxon>
    </lineage>
</organism>